<dbReference type="AlphaFoldDB" id="A0A9D1NBY3"/>
<comment type="caution">
    <text evidence="3">The sequence shown here is derived from an EMBL/GenBank/DDBJ whole genome shotgun (WGS) entry which is preliminary data.</text>
</comment>
<protein>
    <submittedName>
        <fullName evidence="3">SGNH/GDSL hydrolase family protein</fullName>
    </submittedName>
</protein>
<dbReference type="PANTHER" id="PTHR30383:SF5">
    <property type="entry name" value="SGNH HYDROLASE-TYPE ESTERASE DOMAIN-CONTAINING PROTEIN"/>
    <property type="match status" value="1"/>
</dbReference>
<reference evidence="3" key="2">
    <citation type="journal article" date="2021" name="PeerJ">
        <title>Extensive microbial diversity within the chicken gut microbiome revealed by metagenomics and culture.</title>
        <authorList>
            <person name="Gilroy R."/>
            <person name="Ravi A."/>
            <person name="Getino M."/>
            <person name="Pursley I."/>
            <person name="Horton D.L."/>
            <person name="Alikhan N.F."/>
            <person name="Baker D."/>
            <person name="Gharbi K."/>
            <person name="Hall N."/>
            <person name="Watson M."/>
            <person name="Adriaenssens E.M."/>
            <person name="Foster-Nyarko E."/>
            <person name="Jarju S."/>
            <person name="Secka A."/>
            <person name="Antonio M."/>
            <person name="Oren A."/>
            <person name="Chaudhuri R.R."/>
            <person name="La Ragione R."/>
            <person name="Hildebrand F."/>
            <person name="Pallen M.J."/>
        </authorList>
    </citation>
    <scope>NUCLEOTIDE SEQUENCE</scope>
    <source>
        <strain evidence="3">23406</strain>
    </source>
</reference>
<dbReference type="PANTHER" id="PTHR30383">
    <property type="entry name" value="THIOESTERASE 1/PROTEASE 1/LYSOPHOSPHOLIPASE L1"/>
    <property type="match status" value="1"/>
</dbReference>
<dbReference type="Proteomes" id="UP000886891">
    <property type="component" value="Unassembled WGS sequence"/>
</dbReference>
<dbReference type="Gene3D" id="3.40.50.1110">
    <property type="entry name" value="SGNH hydrolase"/>
    <property type="match status" value="1"/>
</dbReference>
<keyword evidence="1" id="KW-0732">Signal</keyword>
<dbReference type="EMBL" id="DVOH01000012">
    <property type="protein sequence ID" value="HIU99702.1"/>
    <property type="molecule type" value="Genomic_DNA"/>
</dbReference>
<feature type="domain" description="SGNH hydrolase-type esterase" evidence="2">
    <location>
        <begin position="46"/>
        <end position="272"/>
    </location>
</feature>
<feature type="signal peptide" evidence="1">
    <location>
        <begin position="1"/>
        <end position="18"/>
    </location>
</feature>
<dbReference type="Pfam" id="PF13472">
    <property type="entry name" value="Lipase_GDSL_2"/>
    <property type="match status" value="1"/>
</dbReference>
<dbReference type="PROSITE" id="PS51257">
    <property type="entry name" value="PROKAR_LIPOPROTEIN"/>
    <property type="match status" value="1"/>
</dbReference>
<dbReference type="InterPro" id="IPR013830">
    <property type="entry name" value="SGNH_hydro"/>
</dbReference>
<dbReference type="GO" id="GO:0004622">
    <property type="term" value="F:phosphatidylcholine lysophospholipase activity"/>
    <property type="evidence" value="ECO:0007669"/>
    <property type="project" value="TreeGrafter"/>
</dbReference>
<name>A0A9D1NBY3_9FIRM</name>
<evidence type="ECO:0000259" key="2">
    <source>
        <dbReference type="Pfam" id="PF13472"/>
    </source>
</evidence>
<dbReference type="CDD" id="cd00229">
    <property type="entry name" value="SGNH_hydrolase"/>
    <property type="match status" value="1"/>
</dbReference>
<keyword evidence="3" id="KW-0378">Hydrolase</keyword>
<gene>
    <name evidence="3" type="ORF">IAB14_01145</name>
</gene>
<evidence type="ECO:0000256" key="1">
    <source>
        <dbReference type="SAM" id="SignalP"/>
    </source>
</evidence>
<feature type="chain" id="PRO_5039030432" evidence="1">
    <location>
        <begin position="19"/>
        <end position="346"/>
    </location>
</feature>
<evidence type="ECO:0000313" key="3">
    <source>
        <dbReference type="EMBL" id="HIU99702.1"/>
    </source>
</evidence>
<reference evidence="3" key="1">
    <citation type="submission" date="2020-10" db="EMBL/GenBank/DDBJ databases">
        <authorList>
            <person name="Gilroy R."/>
        </authorList>
    </citation>
    <scope>NUCLEOTIDE SEQUENCE</scope>
    <source>
        <strain evidence="3">23406</strain>
    </source>
</reference>
<evidence type="ECO:0000313" key="4">
    <source>
        <dbReference type="Proteomes" id="UP000886891"/>
    </source>
</evidence>
<dbReference type="SUPFAM" id="SSF52266">
    <property type="entry name" value="SGNH hydrolase"/>
    <property type="match status" value="1"/>
</dbReference>
<organism evidence="3 4">
    <name type="scientific">Candidatus Stercoripulliclostridium merdipullorum</name>
    <dbReference type="NCBI Taxonomy" id="2840952"/>
    <lineage>
        <taxon>Bacteria</taxon>
        <taxon>Bacillati</taxon>
        <taxon>Bacillota</taxon>
        <taxon>Clostridia</taxon>
        <taxon>Eubacteriales</taxon>
        <taxon>Candidatus Stercoripulliclostridium</taxon>
    </lineage>
</organism>
<dbReference type="InterPro" id="IPR036514">
    <property type="entry name" value="SGNH_hydro_sf"/>
</dbReference>
<accession>A0A9D1NBY3</accession>
<proteinExistence type="predicted"/>
<dbReference type="InterPro" id="IPR051532">
    <property type="entry name" value="Ester_Hydrolysis_Enzymes"/>
</dbReference>
<sequence length="346" mass="38729">MKRILKGFGLLFLLATVAATFLSVGCAPPEEPQQPQSPTPTRKILFLGDSIAEAILGASPLSERESYGYYGVVGIVNNFWYVNRSISGHQTKQLLDYIRQSDDGAMLTDTHIRTADIIHISILGNDLLQNNLGEIMYNELIGETEITDLILAKAAENFAAIVTVLREKNPDAVLIFQSVYNPIHPDSVLVNARVRKLLADRGIAPDQYRTQCQPTLDKLNDIPRSYFEDHPDAFIYLDVCAEFNRIYDADPDRGIRLIYSDDIHPSNEGHAVIADLITDQMIRLGFTDAADALTAYRNHRIRQAQRLFPSLAQAIETELNAAPDRQTVTERYFDLTEGHLPSYLPA</sequence>